<evidence type="ECO:0000256" key="6">
    <source>
        <dbReference type="SAM" id="Phobius"/>
    </source>
</evidence>
<feature type="transmembrane region" description="Helical" evidence="6">
    <location>
        <begin position="350"/>
        <end position="372"/>
    </location>
</feature>
<evidence type="ECO:0000256" key="5">
    <source>
        <dbReference type="ARBA" id="ARBA00023136"/>
    </source>
</evidence>
<evidence type="ECO:0000313" key="8">
    <source>
        <dbReference type="Proteomes" id="UP000176604"/>
    </source>
</evidence>
<feature type="transmembrane region" description="Helical" evidence="6">
    <location>
        <begin position="44"/>
        <end position="62"/>
    </location>
</feature>
<comment type="caution">
    <text evidence="7">The sequence shown here is derived from an EMBL/GenBank/DDBJ whole genome shotgun (WGS) entry which is preliminary data.</text>
</comment>
<feature type="transmembrane region" description="Helical" evidence="6">
    <location>
        <begin position="324"/>
        <end position="344"/>
    </location>
</feature>
<evidence type="ECO:0000256" key="1">
    <source>
        <dbReference type="ARBA" id="ARBA00004141"/>
    </source>
</evidence>
<dbReference type="Proteomes" id="UP000176604">
    <property type="component" value="Unassembled WGS sequence"/>
</dbReference>
<dbReference type="GO" id="GO:0034755">
    <property type="term" value="P:iron ion transmembrane transport"/>
    <property type="evidence" value="ECO:0007669"/>
    <property type="project" value="TreeGrafter"/>
</dbReference>
<sequence>MRFLRHWWLRISLLFTIIGPGIVAGTADNDAGGITTYSVVGAHFGYQMLWVLPLAGAVLWLTQDMGARLGLTTGKGLAALIRENFSIRLTLFVIVVTMAVNWLVLVAGFAGIASIADLYGVPRAAATLCAAAALSFIIVKGNFQLLQRVFLTSSLLFIAYIIAGLRADPDWSAVAGGLLLPQISRDPAFLHTAMALVGTTVTAWGQFFVQSFYVDKGVRYPAMRLIRWDITAGTFWCIAVAFFIILATASTLHVRGIEIRDAAHAALALEPFAGAFATHLFAWGLLNAALLGVGVVSISTAYMVTEAFGWEGKMDLGMKESPGFYRLLVAALFTAALFVLIPRIPLIATIVFPQALNTILLPIVFICTYILLNRKDVMRDQVNTFRYNFISLSVIVGIIALNGAYFYSLIEKFLKML</sequence>
<dbReference type="AlphaFoldDB" id="A0A1F7UMU7"/>
<feature type="transmembrane region" description="Helical" evidence="6">
    <location>
        <begin position="230"/>
        <end position="249"/>
    </location>
</feature>
<evidence type="ECO:0000256" key="2">
    <source>
        <dbReference type="ARBA" id="ARBA00022448"/>
    </source>
</evidence>
<feature type="transmembrane region" description="Helical" evidence="6">
    <location>
        <begin position="7"/>
        <end position="24"/>
    </location>
</feature>
<protein>
    <recommendedName>
        <fullName evidence="9">Mn transporter</fullName>
    </recommendedName>
</protein>
<feature type="transmembrane region" description="Helical" evidence="6">
    <location>
        <begin position="89"/>
        <end position="112"/>
    </location>
</feature>
<dbReference type="NCBIfam" id="NF037982">
    <property type="entry name" value="Nramp_1"/>
    <property type="match status" value="1"/>
</dbReference>
<accession>A0A1F7UMU7</accession>
<proteinExistence type="predicted"/>
<dbReference type="GO" id="GO:0005886">
    <property type="term" value="C:plasma membrane"/>
    <property type="evidence" value="ECO:0007669"/>
    <property type="project" value="TreeGrafter"/>
</dbReference>
<organism evidence="7 8">
    <name type="scientific">Candidatus Uhrbacteria bacterium RIFCSPHIGHO2_12_FULL_54_23</name>
    <dbReference type="NCBI Taxonomy" id="1802397"/>
    <lineage>
        <taxon>Bacteria</taxon>
        <taxon>Candidatus Uhriibacteriota</taxon>
    </lineage>
</organism>
<feature type="transmembrane region" description="Helical" evidence="6">
    <location>
        <begin position="187"/>
        <end position="209"/>
    </location>
</feature>
<keyword evidence="3 6" id="KW-0812">Transmembrane</keyword>
<dbReference type="InterPro" id="IPR001046">
    <property type="entry name" value="NRAMP_fam"/>
</dbReference>
<dbReference type="GO" id="GO:0005384">
    <property type="term" value="F:manganese ion transmembrane transporter activity"/>
    <property type="evidence" value="ECO:0007669"/>
    <property type="project" value="TreeGrafter"/>
</dbReference>
<dbReference type="PANTHER" id="PTHR11706:SF33">
    <property type="entry name" value="NATURAL RESISTANCE-ASSOCIATED MACROPHAGE PROTEIN 2"/>
    <property type="match status" value="1"/>
</dbReference>
<feature type="transmembrane region" description="Helical" evidence="6">
    <location>
        <begin position="118"/>
        <end position="137"/>
    </location>
</feature>
<comment type="subcellular location">
    <subcellularLocation>
        <location evidence="1">Membrane</location>
        <topology evidence="1">Multi-pass membrane protein</topology>
    </subcellularLocation>
</comment>
<dbReference type="PANTHER" id="PTHR11706">
    <property type="entry name" value="SOLUTE CARRIER PROTEIN FAMILY 11 MEMBER"/>
    <property type="match status" value="1"/>
</dbReference>
<name>A0A1F7UMU7_9BACT</name>
<reference evidence="7 8" key="1">
    <citation type="journal article" date="2016" name="Nat. Commun.">
        <title>Thousands of microbial genomes shed light on interconnected biogeochemical processes in an aquifer system.</title>
        <authorList>
            <person name="Anantharaman K."/>
            <person name="Brown C.T."/>
            <person name="Hug L.A."/>
            <person name="Sharon I."/>
            <person name="Castelle C.J."/>
            <person name="Probst A.J."/>
            <person name="Thomas B.C."/>
            <person name="Singh A."/>
            <person name="Wilkins M.J."/>
            <person name="Karaoz U."/>
            <person name="Brodie E.L."/>
            <person name="Williams K.H."/>
            <person name="Hubbard S.S."/>
            <person name="Banfield J.F."/>
        </authorList>
    </citation>
    <scope>NUCLEOTIDE SEQUENCE [LARGE SCALE GENOMIC DNA]</scope>
</reference>
<gene>
    <name evidence="7" type="ORF">A3J43_01275</name>
</gene>
<dbReference type="Pfam" id="PF01566">
    <property type="entry name" value="Nramp"/>
    <property type="match status" value="1"/>
</dbReference>
<keyword evidence="5 6" id="KW-0472">Membrane</keyword>
<evidence type="ECO:0000256" key="3">
    <source>
        <dbReference type="ARBA" id="ARBA00022692"/>
    </source>
</evidence>
<feature type="transmembrane region" description="Helical" evidence="6">
    <location>
        <begin position="149"/>
        <end position="167"/>
    </location>
</feature>
<evidence type="ECO:0000256" key="4">
    <source>
        <dbReference type="ARBA" id="ARBA00022989"/>
    </source>
</evidence>
<dbReference type="GO" id="GO:0015086">
    <property type="term" value="F:cadmium ion transmembrane transporter activity"/>
    <property type="evidence" value="ECO:0007669"/>
    <property type="project" value="TreeGrafter"/>
</dbReference>
<feature type="transmembrane region" description="Helical" evidence="6">
    <location>
        <begin position="384"/>
        <end position="407"/>
    </location>
</feature>
<keyword evidence="2" id="KW-0813">Transport</keyword>
<keyword evidence="4 6" id="KW-1133">Transmembrane helix</keyword>
<evidence type="ECO:0000313" key="7">
    <source>
        <dbReference type="EMBL" id="OGL79565.1"/>
    </source>
</evidence>
<feature type="transmembrane region" description="Helical" evidence="6">
    <location>
        <begin position="280"/>
        <end position="304"/>
    </location>
</feature>
<dbReference type="EMBL" id="MGEF01000005">
    <property type="protein sequence ID" value="OGL79565.1"/>
    <property type="molecule type" value="Genomic_DNA"/>
</dbReference>
<evidence type="ECO:0008006" key="9">
    <source>
        <dbReference type="Google" id="ProtNLM"/>
    </source>
</evidence>